<dbReference type="InterPro" id="IPR043502">
    <property type="entry name" value="DNA/RNA_pol_sf"/>
</dbReference>
<dbReference type="EMBL" id="BKCJ010000358">
    <property type="protein sequence ID" value="GEU32461.1"/>
    <property type="molecule type" value="Genomic_DNA"/>
</dbReference>
<feature type="region of interest" description="Disordered" evidence="2">
    <location>
        <begin position="365"/>
        <end position="480"/>
    </location>
</feature>
<feature type="compositionally biased region" description="Basic and acidic residues" evidence="2">
    <location>
        <begin position="416"/>
        <end position="432"/>
    </location>
</feature>
<dbReference type="Pfam" id="PF07727">
    <property type="entry name" value="RVT_2"/>
    <property type="match status" value="1"/>
</dbReference>
<name>A0A6L2J6F3_TANCI</name>
<sequence>MDVETAFLNGNLREEVYVSQPDGFVDQDNPNYVYKLKKALYGLKQAPRAWYDMLSSFLISQDFSKGSVDPTLFIRRNGNDLLLMSMMGKISFFLGLHISQSLRGIFINQSKYALESLKKYGFESCDPVDTLMVEKSKLDEDKEGKAVDPSHYRGMIGTLLYLTASRPDLQFAISFADVDHAGCQDTRRNTSGSLQFLGDRLISWSSKRLRIGRSNFRLKSDISSKESTLQLEFWATATVHHHSIRFKMDNKKHIVNLEYFREMLHICPRLPSQTFNEPPFEEEILDFLRFLGHSGAIRRLTDFGAMLPIELTNADIKNLEAYKEYYAVATRATLPKTKASIRKTKSSYDTTVTAPLTAAAGTRFFTSAKGKQPATTSKAKRIDDQDDDDAQDDDDDQDDENKDDDDQKECNDDEKDSNKEGKEFIHPRISVHDEEETKDEESFDPIPKTPENTDDESNGEENLGLTVDREEGQDEEDDEDELYRDVNINLEGRGVQMADVHTTQEFEDSHVTLTLVNPNEQHSLSVSSQFVTSMLNPTPNVETKSIFETTSQMDVQAPTSVAPLLLSPPTLTPSNIATITIVQQAPTPPTTTLSTLLQNLLNFGSLFGFDHRLNTLEDNFFEFMNEAVKVAIQIQSDRLRDEAQAKNEEFLKTIDENMQKIIKEQVKEQVKSIHRSNEQRNLYKAIVEAYESDKIILDTYGDTVTLKRRHDDDANKDEEPSAGSDWGSKRRREGKEPESASAPKEKATRSAGKSTQGSKSRQMSTSESVTAEEPMQTTHEMEDPSHPEFETGADDQPIAEPSQHPEWFSQQKKPPTPNRDWNKTLPATHGSIQPWISELAKQTDSRSSFNELMDTLAMTSMLSEESLIGGANANSSTDLLSTGSLIVMSTLNVELSLSLNLRLSSGTITSTWFRSRMFTRSIVIQRRVEDLQLGFKSYQKKLNLTRLDTYLSELKHKEAYIAYSNPRGFIYQNKEKQNKLMRIVELHKFSDGTLTDVRAALDDRFKGIRIKYLPQKI</sequence>
<dbReference type="SUPFAM" id="SSF56672">
    <property type="entry name" value="DNA/RNA polymerases"/>
    <property type="match status" value="1"/>
</dbReference>
<accession>A0A6L2J6F3</accession>
<dbReference type="AlphaFoldDB" id="A0A6L2J6F3"/>
<protein>
    <recommendedName>
        <fullName evidence="3">Reverse transcriptase Ty1/copia-type domain-containing protein</fullName>
    </recommendedName>
</protein>
<feature type="region of interest" description="Disordered" evidence="2">
    <location>
        <begin position="711"/>
        <end position="825"/>
    </location>
</feature>
<feature type="compositionally biased region" description="Basic and acidic residues" evidence="2">
    <location>
        <begin position="779"/>
        <end position="789"/>
    </location>
</feature>
<evidence type="ECO:0000256" key="1">
    <source>
        <dbReference type="SAM" id="Coils"/>
    </source>
</evidence>
<feature type="compositionally biased region" description="Acidic residues" evidence="2">
    <location>
        <begin position="433"/>
        <end position="443"/>
    </location>
</feature>
<gene>
    <name evidence="4" type="ORF">Tci_004439</name>
</gene>
<keyword evidence="1" id="KW-0175">Coiled coil</keyword>
<reference evidence="4" key="1">
    <citation type="journal article" date="2019" name="Sci. Rep.">
        <title>Draft genome of Tanacetum cinerariifolium, the natural source of mosquito coil.</title>
        <authorList>
            <person name="Yamashiro T."/>
            <person name="Shiraishi A."/>
            <person name="Satake H."/>
            <person name="Nakayama K."/>
        </authorList>
    </citation>
    <scope>NUCLEOTIDE SEQUENCE</scope>
</reference>
<evidence type="ECO:0000313" key="4">
    <source>
        <dbReference type="EMBL" id="GEU32461.1"/>
    </source>
</evidence>
<feature type="compositionally biased region" description="Basic and acidic residues" evidence="2">
    <location>
        <begin position="733"/>
        <end position="748"/>
    </location>
</feature>
<evidence type="ECO:0000259" key="3">
    <source>
        <dbReference type="Pfam" id="PF07727"/>
    </source>
</evidence>
<feature type="compositionally biased region" description="Polar residues" evidence="2">
    <location>
        <begin position="751"/>
        <end position="769"/>
    </location>
</feature>
<feature type="compositionally biased region" description="Acidic residues" evidence="2">
    <location>
        <begin position="471"/>
        <end position="480"/>
    </location>
</feature>
<proteinExistence type="predicted"/>
<feature type="domain" description="Reverse transcriptase Ty1/copia-type" evidence="3">
    <location>
        <begin position="1"/>
        <end position="85"/>
    </location>
</feature>
<comment type="caution">
    <text evidence="4">The sequence shown here is derived from an EMBL/GenBank/DDBJ whole genome shotgun (WGS) entry which is preliminary data.</text>
</comment>
<dbReference type="PANTHER" id="PTHR11439:SF455">
    <property type="entry name" value="RLK (RECEPTOR-LIKE PROTEIN KINASE) 8, PUTATIVE-RELATED"/>
    <property type="match status" value="1"/>
</dbReference>
<evidence type="ECO:0000256" key="2">
    <source>
        <dbReference type="SAM" id="MobiDB-lite"/>
    </source>
</evidence>
<dbReference type="InterPro" id="IPR013103">
    <property type="entry name" value="RVT_2"/>
</dbReference>
<dbReference type="PANTHER" id="PTHR11439">
    <property type="entry name" value="GAG-POL-RELATED RETROTRANSPOSON"/>
    <property type="match status" value="1"/>
</dbReference>
<feature type="coiled-coil region" evidence="1">
    <location>
        <begin position="629"/>
        <end position="660"/>
    </location>
</feature>
<feature type="compositionally biased region" description="Acidic residues" evidence="2">
    <location>
        <begin position="384"/>
        <end position="415"/>
    </location>
</feature>
<organism evidence="4">
    <name type="scientific">Tanacetum cinerariifolium</name>
    <name type="common">Dalmatian daisy</name>
    <name type="synonym">Chrysanthemum cinerariifolium</name>
    <dbReference type="NCBI Taxonomy" id="118510"/>
    <lineage>
        <taxon>Eukaryota</taxon>
        <taxon>Viridiplantae</taxon>
        <taxon>Streptophyta</taxon>
        <taxon>Embryophyta</taxon>
        <taxon>Tracheophyta</taxon>
        <taxon>Spermatophyta</taxon>
        <taxon>Magnoliopsida</taxon>
        <taxon>eudicotyledons</taxon>
        <taxon>Gunneridae</taxon>
        <taxon>Pentapetalae</taxon>
        <taxon>asterids</taxon>
        <taxon>campanulids</taxon>
        <taxon>Asterales</taxon>
        <taxon>Asteraceae</taxon>
        <taxon>Asteroideae</taxon>
        <taxon>Anthemideae</taxon>
        <taxon>Anthemidinae</taxon>
        <taxon>Tanacetum</taxon>
    </lineage>
</organism>